<dbReference type="EMBL" id="JAIBSC010000561">
    <property type="protein sequence ID" value="KAH1890486.1"/>
    <property type="molecule type" value="Genomic_DNA"/>
</dbReference>
<feature type="transmembrane region" description="Helical" evidence="5">
    <location>
        <begin position="85"/>
        <end position="107"/>
    </location>
</feature>
<evidence type="ECO:0000256" key="3">
    <source>
        <dbReference type="ARBA" id="ARBA00022989"/>
    </source>
</evidence>
<evidence type="ECO:0000256" key="5">
    <source>
        <dbReference type="SAM" id="Phobius"/>
    </source>
</evidence>
<keyword evidence="3 5" id="KW-1133">Transmembrane helix</keyword>
<evidence type="ECO:0000313" key="7">
    <source>
        <dbReference type="Proteomes" id="UP000813423"/>
    </source>
</evidence>
<reference evidence="6" key="1">
    <citation type="submission" date="2021-08" db="EMBL/GenBank/DDBJ databases">
        <title>Global Aspergillus fumigatus from environmental and clinical sources.</title>
        <authorList>
            <person name="Barber A."/>
            <person name="Sae-Ong T."/>
        </authorList>
    </citation>
    <scope>NUCLEOTIDE SEQUENCE</scope>
    <source>
        <strain evidence="6">NRZ-2016-071</strain>
    </source>
</reference>
<evidence type="ECO:0000256" key="2">
    <source>
        <dbReference type="ARBA" id="ARBA00022692"/>
    </source>
</evidence>
<evidence type="ECO:0000256" key="4">
    <source>
        <dbReference type="ARBA" id="ARBA00023136"/>
    </source>
</evidence>
<protein>
    <submittedName>
        <fullName evidence="6">Uncharacterized protein</fullName>
    </submittedName>
</protein>
<dbReference type="PANTHER" id="PTHR23502">
    <property type="entry name" value="MAJOR FACILITATOR SUPERFAMILY"/>
    <property type="match status" value="1"/>
</dbReference>
<sequence>MLDYGFDTRQASLGLLSQIVGNFCAIILWVVLEKAATSSEEKLPGKVFQPERHLYAGVIGGLLMCLAEIWFALAGRPGGTWVNLVATGIPLGCGAFALFLSTIAYIIDIYPAEVVAS</sequence>
<gene>
    <name evidence="6" type="ORF">KXV57_007230</name>
</gene>
<keyword evidence="2 5" id="KW-0812">Transmembrane</keyword>
<dbReference type="AlphaFoldDB" id="A0A9P8NAF4"/>
<organism evidence="6 7">
    <name type="scientific">Aspergillus fumigatus</name>
    <name type="common">Neosartorya fumigata</name>
    <dbReference type="NCBI Taxonomy" id="746128"/>
    <lineage>
        <taxon>Eukaryota</taxon>
        <taxon>Fungi</taxon>
        <taxon>Dikarya</taxon>
        <taxon>Ascomycota</taxon>
        <taxon>Pezizomycotina</taxon>
        <taxon>Eurotiomycetes</taxon>
        <taxon>Eurotiomycetidae</taxon>
        <taxon>Eurotiales</taxon>
        <taxon>Aspergillaceae</taxon>
        <taxon>Aspergillus</taxon>
        <taxon>Aspergillus subgen. Fumigati</taxon>
    </lineage>
</organism>
<feature type="transmembrane region" description="Helical" evidence="5">
    <location>
        <begin position="12"/>
        <end position="32"/>
    </location>
</feature>
<dbReference type="SUPFAM" id="SSF103473">
    <property type="entry name" value="MFS general substrate transporter"/>
    <property type="match status" value="1"/>
</dbReference>
<keyword evidence="4 5" id="KW-0472">Membrane</keyword>
<dbReference type="InterPro" id="IPR036259">
    <property type="entry name" value="MFS_trans_sf"/>
</dbReference>
<comment type="caution">
    <text evidence="6">The sequence shown here is derived from an EMBL/GenBank/DDBJ whole genome shotgun (WGS) entry which is preliminary data.</text>
</comment>
<proteinExistence type="predicted"/>
<comment type="subcellular location">
    <subcellularLocation>
        <location evidence="1">Membrane</location>
        <topology evidence="1">Multi-pass membrane protein</topology>
    </subcellularLocation>
</comment>
<dbReference type="PANTHER" id="PTHR23502:SF182">
    <property type="entry name" value="POLYAMINE TRANSPORTER, PUTATIVE-RELATED"/>
    <property type="match status" value="1"/>
</dbReference>
<dbReference type="GO" id="GO:0000297">
    <property type="term" value="F:spermine transmembrane transporter activity"/>
    <property type="evidence" value="ECO:0007669"/>
    <property type="project" value="TreeGrafter"/>
</dbReference>
<dbReference type="GO" id="GO:0015606">
    <property type="term" value="F:spermidine transmembrane transporter activity"/>
    <property type="evidence" value="ECO:0007669"/>
    <property type="project" value="TreeGrafter"/>
</dbReference>
<evidence type="ECO:0000256" key="1">
    <source>
        <dbReference type="ARBA" id="ARBA00004141"/>
    </source>
</evidence>
<name>A0A9P8NAF4_ASPFM</name>
<dbReference type="GO" id="GO:0005886">
    <property type="term" value="C:plasma membrane"/>
    <property type="evidence" value="ECO:0007669"/>
    <property type="project" value="TreeGrafter"/>
</dbReference>
<feature type="transmembrane region" description="Helical" evidence="5">
    <location>
        <begin position="53"/>
        <end position="73"/>
    </location>
</feature>
<accession>A0A9P8NAF4</accession>
<evidence type="ECO:0000313" key="6">
    <source>
        <dbReference type="EMBL" id="KAH1890486.1"/>
    </source>
</evidence>
<feature type="non-terminal residue" evidence="6">
    <location>
        <position position="117"/>
    </location>
</feature>
<dbReference type="Proteomes" id="UP000813423">
    <property type="component" value="Unassembled WGS sequence"/>
</dbReference>